<proteinExistence type="predicted"/>
<name>A0A5J4QBA2_9ZZZZ</name>
<protein>
    <submittedName>
        <fullName evidence="1">Uncharacterized protein</fullName>
    </submittedName>
</protein>
<dbReference type="EMBL" id="SNRY01004040">
    <property type="protein sequence ID" value="KAA6318937.1"/>
    <property type="molecule type" value="Genomic_DNA"/>
</dbReference>
<evidence type="ECO:0000313" key="1">
    <source>
        <dbReference type="EMBL" id="KAA6318937.1"/>
    </source>
</evidence>
<organism evidence="1">
    <name type="scientific">termite gut metagenome</name>
    <dbReference type="NCBI Taxonomy" id="433724"/>
    <lineage>
        <taxon>unclassified sequences</taxon>
        <taxon>metagenomes</taxon>
        <taxon>organismal metagenomes</taxon>
    </lineage>
</organism>
<sequence>MNGIDVTPEDKEEIFKQFLLDFGVGAQT</sequence>
<feature type="non-terminal residue" evidence="1">
    <location>
        <position position="28"/>
    </location>
</feature>
<gene>
    <name evidence="1" type="ORF">EZS27_031115</name>
</gene>
<accession>A0A5J4QBA2</accession>
<comment type="caution">
    <text evidence="1">The sequence shown here is derived from an EMBL/GenBank/DDBJ whole genome shotgun (WGS) entry which is preliminary data.</text>
</comment>
<dbReference type="AlphaFoldDB" id="A0A5J4QBA2"/>
<reference evidence="1" key="1">
    <citation type="submission" date="2019-03" db="EMBL/GenBank/DDBJ databases">
        <title>Single cell metagenomics reveals metabolic interactions within the superorganism composed of flagellate Streblomastix strix and complex community of Bacteroidetes bacteria on its surface.</title>
        <authorList>
            <person name="Treitli S.C."/>
            <person name="Kolisko M."/>
            <person name="Husnik F."/>
            <person name="Keeling P."/>
            <person name="Hampl V."/>
        </authorList>
    </citation>
    <scope>NUCLEOTIDE SEQUENCE</scope>
    <source>
        <strain evidence="1">STM</strain>
    </source>
</reference>